<keyword evidence="1" id="KW-0812">Transmembrane</keyword>
<reference evidence="2" key="1">
    <citation type="journal article" date="2014" name="Front. Microbiol.">
        <title>High frequency of phylogenetically diverse reductive dehalogenase-homologous genes in deep subseafloor sedimentary metagenomes.</title>
        <authorList>
            <person name="Kawai M."/>
            <person name="Futagami T."/>
            <person name="Toyoda A."/>
            <person name="Takaki Y."/>
            <person name="Nishi S."/>
            <person name="Hori S."/>
            <person name="Arai W."/>
            <person name="Tsubouchi T."/>
            <person name="Morono Y."/>
            <person name="Uchiyama I."/>
            <person name="Ito T."/>
            <person name="Fujiyama A."/>
            <person name="Inagaki F."/>
            <person name="Takami H."/>
        </authorList>
    </citation>
    <scope>NUCLEOTIDE SEQUENCE</scope>
    <source>
        <strain evidence="2">Expedition CK06-06</strain>
    </source>
</reference>
<evidence type="ECO:0008006" key="3">
    <source>
        <dbReference type="Google" id="ProtNLM"/>
    </source>
</evidence>
<sequence>MWRTGIIIAVLLTLLIFAALNMHQTRVNVPFTQGYEIRTVFLLIVSFALGYAVAYFVELTRHKRE</sequence>
<keyword evidence="1" id="KW-1133">Transmembrane helix</keyword>
<comment type="caution">
    <text evidence="2">The sequence shown here is derived from an EMBL/GenBank/DDBJ whole genome shotgun (WGS) entry which is preliminary data.</text>
</comment>
<keyword evidence="1" id="KW-0472">Membrane</keyword>
<protein>
    <recommendedName>
        <fullName evidence="3">Lipopolysaccharide assembly protein A domain-containing protein</fullName>
    </recommendedName>
</protein>
<name>X0VNX5_9ZZZZ</name>
<evidence type="ECO:0000256" key="1">
    <source>
        <dbReference type="SAM" id="Phobius"/>
    </source>
</evidence>
<accession>X0VNX5</accession>
<organism evidence="2">
    <name type="scientific">marine sediment metagenome</name>
    <dbReference type="NCBI Taxonomy" id="412755"/>
    <lineage>
        <taxon>unclassified sequences</taxon>
        <taxon>metagenomes</taxon>
        <taxon>ecological metagenomes</taxon>
    </lineage>
</organism>
<evidence type="ECO:0000313" key="2">
    <source>
        <dbReference type="EMBL" id="GAG20069.1"/>
    </source>
</evidence>
<dbReference type="EMBL" id="BARS01039537">
    <property type="protein sequence ID" value="GAG20069.1"/>
    <property type="molecule type" value="Genomic_DNA"/>
</dbReference>
<dbReference type="AlphaFoldDB" id="X0VNX5"/>
<feature type="transmembrane region" description="Helical" evidence="1">
    <location>
        <begin position="37"/>
        <end position="57"/>
    </location>
</feature>
<proteinExistence type="predicted"/>
<gene>
    <name evidence="2" type="ORF">S01H1_60368</name>
</gene>